<dbReference type="Proteomes" id="UP000764110">
    <property type="component" value="Unassembled WGS sequence"/>
</dbReference>
<organism evidence="2 3">
    <name type="scientific">Metarhizium humberi</name>
    <dbReference type="NCBI Taxonomy" id="2596975"/>
    <lineage>
        <taxon>Eukaryota</taxon>
        <taxon>Fungi</taxon>
        <taxon>Dikarya</taxon>
        <taxon>Ascomycota</taxon>
        <taxon>Pezizomycotina</taxon>
        <taxon>Sordariomycetes</taxon>
        <taxon>Hypocreomycetidae</taxon>
        <taxon>Hypocreales</taxon>
        <taxon>Clavicipitaceae</taxon>
        <taxon>Metarhizium</taxon>
    </lineage>
</organism>
<comment type="caution">
    <text evidence="2">The sequence shown here is derived from an EMBL/GenBank/DDBJ whole genome shotgun (WGS) entry which is preliminary data.</text>
</comment>
<protein>
    <submittedName>
        <fullName evidence="2">Uncharacterized protein</fullName>
    </submittedName>
</protein>
<dbReference type="EMBL" id="JACEFI010000003">
    <property type="protein sequence ID" value="KAH0600057.1"/>
    <property type="molecule type" value="Genomic_DNA"/>
</dbReference>
<accession>A0A9P8MHP2</accession>
<keyword evidence="3" id="KW-1185">Reference proteome</keyword>
<evidence type="ECO:0000256" key="1">
    <source>
        <dbReference type="SAM" id="SignalP"/>
    </source>
</evidence>
<keyword evidence="1" id="KW-0732">Signal</keyword>
<reference evidence="2 3" key="1">
    <citation type="submission" date="2020-07" db="EMBL/GenBank/DDBJ databases">
        <title>Metarhizium humberi genome.</title>
        <authorList>
            <person name="Lysoe E."/>
        </authorList>
    </citation>
    <scope>NUCLEOTIDE SEQUENCE [LARGE SCALE GENOMIC DNA]</scope>
    <source>
        <strain evidence="2 3">ESALQ1638</strain>
    </source>
</reference>
<gene>
    <name evidence="2" type="ORF">MHUMG1_02848</name>
</gene>
<evidence type="ECO:0000313" key="2">
    <source>
        <dbReference type="EMBL" id="KAH0600057.1"/>
    </source>
</evidence>
<feature type="signal peptide" evidence="1">
    <location>
        <begin position="1"/>
        <end position="19"/>
    </location>
</feature>
<name>A0A9P8MHP2_9HYPO</name>
<dbReference type="AlphaFoldDB" id="A0A9P8MHP2"/>
<evidence type="ECO:0000313" key="3">
    <source>
        <dbReference type="Proteomes" id="UP000764110"/>
    </source>
</evidence>
<proteinExistence type="predicted"/>
<sequence length="123" mass="12951">MVQMSSLKSLCVKSGLVLGGGACACAAGASGASGSRDWRINGQCTVDGSRLLQQMGSTEALKYQMPGLSAAARLRRRRPQSTRPDIEALDTPLWIECHALGSRPHHGARAFQLENAGLTLDGS</sequence>
<feature type="chain" id="PRO_5040311300" evidence="1">
    <location>
        <begin position="20"/>
        <end position="123"/>
    </location>
</feature>